<feature type="transmembrane region" description="Helical" evidence="1">
    <location>
        <begin position="6"/>
        <end position="26"/>
    </location>
</feature>
<evidence type="ECO:0000313" key="2">
    <source>
        <dbReference type="EMBL" id="PCO06946.1"/>
    </source>
</evidence>
<name>A0ABX4I3M7_9GAMM</name>
<proteinExistence type="predicted"/>
<feature type="transmembrane region" description="Helical" evidence="1">
    <location>
        <begin position="38"/>
        <end position="59"/>
    </location>
</feature>
<keyword evidence="1" id="KW-1133">Transmembrane helix</keyword>
<dbReference type="Proteomes" id="UP000218427">
    <property type="component" value="Unassembled WGS sequence"/>
</dbReference>
<evidence type="ECO:0000313" key="3">
    <source>
        <dbReference type="Proteomes" id="UP000218427"/>
    </source>
</evidence>
<reference evidence="2" key="1">
    <citation type="submission" date="2017-08" db="EMBL/GenBank/DDBJ databases">
        <title>Microbulbifer marisrubri sp. nov., a halophilic alphaproteobacterium isolated from marine sediment of the Yellow Sea, China.</title>
        <authorList>
            <person name="Zhang G."/>
            <person name="Xiong Q."/>
        </authorList>
    </citation>
    <scope>NUCLEOTIDE SEQUENCE [LARGE SCALE GENOMIC DNA]</scope>
    <source>
        <strain evidence="2">WRN-8</strain>
    </source>
</reference>
<keyword evidence="1" id="KW-0472">Membrane</keyword>
<organism evidence="2 3">
    <name type="scientific">Microbulbifer flavimaris</name>
    <dbReference type="NCBI Taxonomy" id="1781068"/>
    <lineage>
        <taxon>Bacteria</taxon>
        <taxon>Pseudomonadati</taxon>
        <taxon>Pseudomonadota</taxon>
        <taxon>Gammaproteobacteria</taxon>
        <taxon>Cellvibrionales</taxon>
        <taxon>Microbulbiferaceae</taxon>
        <taxon>Microbulbifer</taxon>
    </lineage>
</organism>
<gene>
    <name evidence="2" type="ORF">AWR36_004210</name>
</gene>
<evidence type="ECO:0000256" key="1">
    <source>
        <dbReference type="SAM" id="Phobius"/>
    </source>
</evidence>
<protein>
    <submittedName>
        <fullName evidence="2">Uncharacterized protein</fullName>
    </submittedName>
</protein>
<accession>A0ABX4I3M7</accession>
<sequence length="171" mass="17901">MVLVTTIPNLLTTILNYLATIPGLLTTVQNHLATISDLLTLILAPLTTFPALLAMFPALPTTIISMRVTVMPVPPVVTVVMSVPARRSVVVSSGIAMAVTAQARMPAIIEVCRDIEIGGRIPTTTPVTGTDPVVLIPTIVTPLSIENVAAVVEYVNAEHIVVVAIAGIGDH</sequence>
<dbReference type="EMBL" id="LRFG02000001">
    <property type="protein sequence ID" value="PCO06946.1"/>
    <property type="molecule type" value="Genomic_DNA"/>
</dbReference>
<keyword evidence="1" id="KW-0812">Transmembrane</keyword>
<keyword evidence="3" id="KW-1185">Reference proteome</keyword>
<comment type="caution">
    <text evidence="2">The sequence shown here is derived from an EMBL/GenBank/DDBJ whole genome shotgun (WGS) entry which is preliminary data.</text>
</comment>